<accession>A0AAV5KPE5</accession>
<proteinExistence type="predicted"/>
<dbReference type="Proteomes" id="UP001054252">
    <property type="component" value="Unassembled WGS sequence"/>
</dbReference>
<reference evidence="1 2" key="1">
    <citation type="journal article" date="2021" name="Commun. Biol.">
        <title>The genome of Shorea leprosula (Dipterocarpaceae) highlights the ecological relevance of drought in aseasonal tropical rainforests.</title>
        <authorList>
            <person name="Ng K.K.S."/>
            <person name="Kobayashi M.J."/>
            <person name="Fawcett J.A."/>
            <person name="Hatakeyama M."/>
            <person name="Paape T."/>
            <person name="Ng C.H."/>
            <person name="Ang C.C."/>
            <person name="Tnah L.H."/>
            <person name="Lee C.T."/>
            <person name="Nishiyama T."/>
            <person name="Sese J."/>
            <person name="O'Brien M.J."/>
            <person name="Copetti D."/>
            <person name="Mohd Noor M.I."/>
            <person name="Ong R.C."/>
            <person name="Putra M."/>
            <person name="Sireger I.Z."/>
            <person name="Indrioko S."/>
            <person name="Kosugi Y."/>
            <person name="Izuno A."/>
            <person name="Isagi Y."/>
            <person name="Lee S.L."/>
            <person name="Shimizu K.K."/>
        </authorList>
    </citation>
    <scope>NUCLEOTIDE SEQUENCE [LARGE SCALE GENOMIC DNA]</scope>
    <source>
        <strain evidence="1">214</strain>
    </source>
</reference>
<organism evidence="1 2">
    <name type="scientific">Rubroshorea leprosula</name>
    <dbReference type="NCBI Taxonomy" id="152421"/>
    <lineage>
        <taxon>Eukaryota</taxon>
        <taxon>Viridiplantae</taxon>
        <taxon>Streptophyta</taxon>
        <taxon>Embryophyta</taxon>
        <taxon>Tracheophyta</taxon>
        <taxon>Spermatophyta</taxon>
        <taxon>Magnoliopsida</taxon>
        <taxon>eudicotyledons</taxon>
        <taxon>Gunneridae</taxon>
        <taxon>Pentapetalae</taxon>
        <taxon>rosids</taxon>
        <taxon>malvids</taxon>
        <taxon>Malvales</taxon>
        <taxon>Dipterocarpaceae</taxon>
        <taxon>Rubroshorea</taxon>
    </lineage>
</organism>
<evidence type="ECO:0000313" key="2">
    <source>
        <dbReference type="Proteomes" id="UP001054252"/>
    </source>
</evidence>
<evidence type="ECO:0000313" key="1">
    <source>
        <dbReference type="EMBL" id="GKV26507.1"/>
    </source>
</evidence>
<sequence>MNRTNRCFPSLLQLSPLTDSATHRAYSTLSVDSPSQRYPSTLDLSRTDGLTVPSLQPLALAALQLTTHLQLSSKAGSSSFSFYCRVASSSAALPQILFKPSNSRYQLDAASKATVFVLCFSDSN</sequence>
<dbReference type="EMBL" id="BPVZ01000072">
    <property type="protein sequence ID" value="GKV26507.1"/>
    <property type="molecule type" value="Genomic_DNA"/>
</dbReference>
<dbReference type="AlphaFoldDB" id="A0AAV5KPE5"/>
<gene>
    <name evidence="1" type="ORF">SLEP1_g35795</name>
</gene>
<comment type="caution">
    <text evidence="1">The sequence shown here is derived from an EMBL/GenBank/DDBJ whole genome shotgun (WGS) entry which is preliminary data.</text>
</comment>
<name>A0AAV5KPE5_9ROSI</name>
<protein>
    <submittedName>
        <fullName evidence="1">Uncharacterized protein</fullName>
    </submittedName>
</protein>
<keyword evidence="2" id="KW-1185">Reference proteome</keyword>